<dbReference type="InterPro" id="IPR025705">
    <property type="entry name" value="Beta_hexosaminidase_sua/sub"/>
</dbReference>
<evidence type="ECO:0000259" key="8">
    <source>
        <dbReference type="Pfam" id="PF14845"/>
    </source>
</evidence>
<comment type="similarity">
    <text evidence="2">Belongs to the glycosyl hydrolase 20 family.</text>
</comment>
<feature type="domain" description="Beta-hexosaminidase eukaryotic type N-terminal" evidence="8">
    <location>
        <begin position="28"/>
        <end position="96"/>
    </location>
</feature>
<evidence type="ECO:0000256" key="5">
    <source>
        <dbReference type="ARBA" id="ARBA00023180"/>
    </source>
</evidence>
<comment type="catalytic activity">
    <reaction evidence="1">
        <text>Hydrolysis of terminal non-reducing N-acetyl-D-hexosamine residues in N-acetyl-beta-D-hexosaminides.</text>
        <dbReference type="EC" id="3.2.1.52"/>
    </reaction>
</comment>
<dbReference type="InterPro" id="IPR017853">
    <property type="entry name" value="GH"/>
</dbReference>
<keyword evidence="10" id="KW-1185">Reference proteome</keyword>
<dbReference type="Gene3D" id="3.30.379.10">
    <property type="entry name" value="Chitobiase/beta-hexosaminidase domain 2-like"/>
    <property type="match status" value="1"/>
</dbReference>
<name>A0ABR1G000_AURAN</name>
<keyword evidence="6" id="KW-0326">Glycosidase</keyword>
<evidence type="ECO:0000259" key="7">
    <source>
        <dbReference type="Pfam" id="PF00728"/>
    </source>
</evidence>
<dbReference type="Pfam" id="PF00728">
    <property type="entry name" value="Glyco_hydro_20"/>
    <property type="match status" value="1"/>
</dbReference>
<comment type="caution">
    <text evidence="9">The sequence shown here is derived from an EMBL/GenBank/DDBJ whole genome shotgun (WGS) entry which is preliminary data.</text>
</comment>
<organism evidence="9 10">
    <name type="scientific">Aureococcus anophagefferens</name>
    <name type="common">Harmful bloom alga</name>
    <dbReference type="NCBI Taxonomy" id="44056"/>
    <lineage>
        <taxon>Eukaryota</taxon>
        <taxon>Sar</taxon>
        <taxon>Stramenopiles</taxon>
        <taxon>Ochrophyta</taxon>
        <taxon>Pelagophyceae</taxon>
        <taxon>Pelagomonadales</taxon>
        <taxon>Pelagomonadaceae</taxon>
        <taxon>Aureococcus</taxon>
    </lineage>
</organism>
<dbReference type="PRINTS" id="PR00738">
    <property type="entry name" value="GLHYDRLASE20"/>
</dbReference>
<dbReference type="Proteomes" id="UP001363151">
    <property type="component" value="Unassembled WGS sequence"/>
</dbReference>
<dbReference type="Pfam" id="PF14845">
    <property type="entry name" value="Glycohydro_20b2"/>
    <property type="match status" value="1"/>
</dbReference>
<evidence type="ECO:0000256" key="1">
    <source>
        <dbReference type="ARBA" id="ARBA00001231"/>
    </source>
</evidence>
<dbReference type="SUPFAM" id="SSF55545">
    <property type="entry name" value="beta-N-acetylhexosaminidase-like domain"/>
    <property type="match status" value="1"/>
</dbReference>
<dbReference type="PANTHER" id="PTHR22600:SF21">
    <property type="entry name" value="BETA-HEXOSAMINIDASE A"/>
    <property type="match status" value="1"/>
</dbReference>
<dbReference type="InterPro" id="IPR029018">
    <property type="entry name" value="Hex-like_dom2"/>
</dbReference>
<dbReference type="EC" id="3.2.1.52" evidence="3"/>
<dbReference type="InterPro" id="IPR015883">
    <property type="entry name" value="Glyco_hydro_20_cat"/>
</dbReference>
<evidence type="ECO:0000313" key="9">
    <source>
        <dbReference type="EMBL" id="KAK7241829.1"/>
    </source>
</evidence>
<evidence type="ECO:0000256" key="2">
    <source>
        <dbReference type="ARBA" id="ARBA00006285"/>
    </source>
</evidence>
<dbReference type="Gene3D" id="3.20.20.80">
    <property type="entry name" value="Glycosidases"/>
    <property type="match status" value="2"/>
</dbReference>
<feature type="domain" description="Glycoside hydrolase family 20 catalytic" evidence="7">
    <location>
        <begin position="121"/>
        <end position="323"/>
    </location>
</feature>
<evidence type="ECO:0000256" key="4">
    <source>
        <dbReference type="ARBA" id="ARBA00022801"/>
    </source>
</evidence>
<accession>A0ABR1G000</accession>
<gene>
    <name evidence="9" type="ORF">SO694_00019265</name>
</gene>
<keyword evidence="5" id="KW-0325">Glycoprotein</keyword>
<dbReference type="InterPro" id="IPR029019">
    <property type="entry name" value="HEX_eukaryotic_N"/>
</dbReference>
<dbReference type="SUPFAM" id="SSF51445">
    <property type="entry name" value="(Trans)glycosidases"/>
    <property type="match status" value="1"/>
</dbReference>
<dbReference type="PANTHER" id="PTHR22600">
    <property type="entry name" value="BETA-HEXOSAMINIDASE"/>
    <property type="match status" value="1"/>
</dbReference>
<protein>
    <recommendedName>
        <fullName evidence="3">beta-N-acetylhexosaminidase</fullName>
        <ecNumber evidence="3">3.2.1.52</ecNumber>
    </recommendedName>
</protein>
<reference evidence="9 10" key="1">
    <citation type="submission" date="2024-03" db="EMBL/GenBank/DDBJ databases">
        <title>Aureococcus anophagefferens CCMP1851 and Kratosvirus quantuckense: Draft genome of a second virus-susceptible host strain in the model system.</title>
        <authorList>
            <person name="Chase E."/>
            <person name="Truchon A.R."/>
            <person name="Schepens W."/>
            <person name="Wilhelm S.W."/>
        </authorList>
    </citation>
    <scope>NUCLEOTIDE SEQUENCE [LARGE SCALE GENOMIC DNA]</scope>
    <source>
        <strain evidence="9 10">CCMP1851</strain>
    </source>
</reference>
<keyword evidence="4" id="KW-0378">Hydrolase</keyword>
<sequence>MQLLADGNATAMVKAELEVAFERFQRNAFPHAGAKSSAGAVEVTVKDGAADLQLGVSEAYELDVPATFYSSGSAVATIQAETVFGAYRGLETLSQLIRFDFGSSSYVVDGAPIKISDAPRFPHREILLDSARHYEPVRVIEAILDSLAYAKLNTLHWHMSFPFVAPSHPELAEAAAFSPGERYTAGDVAAVVAYARSLGIRVVVEVDTPGHAASFCKSNPHVCPAPDCPEPLLISNNASFELIGDIFADFAAVTTDEVFHLGGDEVRYDCWNKSDAMKAWMAAEKLATFDDAYAYAVQRVAAGVKAAHGRAAIVWGEAWDTFGPSARSSWEAEERCEFPPRPRRLARRATAPRRRRWGETADPSDIMQTLWPRLAAIAEVLWSPPHGANATAAALPRLEAFRCVLEERGVAAAPVSNPLARAAPTGPGSCRSQ</sequence>
<evidence type="ECO:0000256" key="6">
    <source>
        <dbReference type="ARBA" id="ARBA00023295"/>
    </source>
</evidence>
<proteinExistence type="inferred from homology"/>
<evidence type="ECO:0000256" key="3">
    <source>
        <dbReference type="ARBA" id="ARBA00012663"/>
    </source>
</evidence>
<dbReference type="EMBL" id="JBBJCI010000152">
    <property type="protein sequence ID" value="KAK7241829.1"/>
    <property type="molecule type" value="Genomic_DNA"/>
</dbReference>
<evidence type="ECO:0000313" key="10">
    <source>
        <dbReference type="Proteomes" id="UP001363151"/>
    </source>
</evidence>